<comment type="caution">
    <text evidence="2">The sequence shown here is derived from an EMBL/GenBank/DDBJ whole genome shotgun (WGS) entry which is preliminary data.</text>
</comment>
<dbReference type="SUPFAM" id="SSF53474">
    <property type="entry name" value="alpha/beta-Hydrolases"/>
    <property type="match status" value="1"/>
</dbReference>
<sequence length="285" mass="30933">MRDHAGQSGSTEAVAFESEGNRLAGRLAHPAGPPRRVVVINGATGVPAGYYRAFADWLAETRQAAVLTWDYRDFGSSAVRPARESRARMSDWAVADQQAARDCAERRFPGLPIWVIGHSLGGLGLAYQAGLGRIERFVAVASGPVHISDHPWRYRPVAAGFWWGPAALAVRTAGYLPARLGPGADLPGGVFRQWRRWCTTRGFSAGDPALPPPRGAELTGTARFVVASDDDLCPPATAWRHMRSFPEARHEQAVLRPEAHGLRRIGHVAPFARASRAVWPEIVGL</sequence>
<accession>A0A2T0X411</accession>
<dbReference type="InterPro" id="IPR017208">
    <property type="entry name" value="UCP037442_abhydr"/>
</dbReference>
<dbReference type="EMBL" id="PVTT01000002">
    <property type="protein sequence ID" value="PRY93679.1"/>
    <property type="molecule type" value="Genomic_DNA"/>
</dbReference>
<reference evidence="2 3" key="1">
    <citation type="submission" date="2018-03" db="EMBL/GenBank/DDBJ databases">
        <title>Genomic Encyclopedia of Archaeal and Bacterial Type Strains, Phase II (KMG-II): from individual species to whole genera.</title>
        <authorList>
            <person name="Goeker M."/>
        </authorList>
    </citation>
    <scope>NUCLEOTIDE SEQUENCE [LARGE SCALE GENOMIC DNA]</scope>
    <source>
        <strain evidence="2 3">DSM 29318</strain>
    </source>
</reference>
<evidence type="ECO:0000313" key="3">
    <source>
        <dbReference type="Proteomes" id="UP000238801"/>
    </source>
</evidence>
<organism evidence="2 3">
    <name type="scientific">Hasllibacter halocynthiae</name>
    <dbReference type="NCBI Taxonomy" id="595589"/>
    <lineage>
        <taxon>Bacteria</taxon>
        <taxon>Pseudomonadati</taxon>
        <taxon>Pseudomonadota</taxon>
        <taxon>Alphaproteobacteria</taxon>
        <taxon>Rhodobacterales</taxon>
        <taxon>Roseobacteraceae</taxon>
        <taxon>Hasllibacter</taxon>
    </lineage>
</organism>
<dbReference type="InterPro" id="IPR029058">
    <property type="entry name" value="AB_hydrolase_fold"/>
</dbReference>
<dbReference type="RefSeq" id="WP_106161242.1">
    <property type="nucleotide sequence ID" value="NZ_PVTT01000002.1"/>
</dbReference>
<evidence type="ECO:0000313" key="2">
    <source>
        <dbReference type="EMBL" id="PRY93679.1"/>
    </source>
</evidence>
<feature type="domain" description="Serine aminopeptidase S33" evidence="1">
    <location>
        <begin position="33"/>
        <end position="159"/>
    </location>
</feature>
<protein>
    <submittedName>
        <fullName evidence="2">Putative alpha/beta hydrolase</fullName>
    </submittedName>
</protein>
<name>A0A2T0X411_9RHOB</name>
<gene>
    <name evidence="2" type="ORF">BCF33_2560</name>
</gene>
<proteinExistence type="predicted"/>
<dbReference type="AlphaFoldDB" id="A0A2T0X411"/>
<dbReference type="Proteomes" id="UP000238801">
    <property type="component" value="Unassembled WGS sequence"/>
</dbReference>
<dbReference type="Gene3D" id="3.40.50.1820">
    <property type="entry name" value="alpha/beta hydrolase"/>
    <property type="match status" value="1"/>
</dbReference>
<keyword evidence="2" id="KW-0378">Hydrolase</keyword>
<dbReference type="OrthoDB" id="9785076at2"/>
<dbReference type="InterPro" id="IPR022742">
    <property type="entry name" value="Hydrolase_4"/>
</dbReference>
<evidence type="ECO:0000259" key="1">
    <source>
        <dbReference type="Pfam" id="PF12146"/>
    </source>
</evidence>
<keyword evidence="3" id="KW-1185">Reference proteome</keyword>
<dbReference type="Pfam" id="PF12146">
    <property type="entry name" value="Hydrolase_4"/>
    <property type="match status" value="1"/>
</dbReference>
<dbReference type="GO" id="GO:0016787">
    <property type="term" value="F:hydrolase activity"/>
    <property type="evidence" value="ECO:0007669"/>
    <property type="project" value="UniProtKB-KW"/>
</dbReference>
<dbReference type="PIRSF" id="PIRSF037442">
    <property type="entry name" value="UCP037442_abhydr"/>
    <property type="match status" value="1"/>
</dbReference>